<proteinExistence type="predicted"/>
<dbReference type="Proteomes" id="UP001056384">
    <property type="component" value="Chromosome 3"/>
</dbReference>
<keyword evidence="1" id="KW-0732">Signal</keyword>
<sequence>MQFKNIIATIAALSVASAVASPVVAENAVAANAAERRNADVVIPAKRGDQAPAKEDIANDAAAFAVAHAGQKPSADQVRLAKEAAEHYGPDWCGDGRQYDWSPDAQWTYGQYFYCQCYAQYPQQWNTWNGIYNTGNINSFNGILNGNNLCLAFC</sequence>
<gene>
    <name evidence="2" type="ORF">Slin15195_G040300</name>
</gene>
<organism evidence="2 3">
    <name type="scientific">Septoria linicola</name>
    <dbReference type="NCBI Taxonomy" id="215465"/>
    <lineage>
        <taxon>Eukaryota</taxon>
        <taxon>Fungi</taxon>
        <taxon>Dikarya</taxon>
        <taxon>Ascomycota</taxon>
        <taxon>Pezizomycotina</taxon>
        <taxon>Dothideomycetes</taxon>
        <taxon>Dothideomycetidae</taxon>
        <taxon>Mycosphaerellales</taxon>
        <taxon>Mycosphaerellaceae</taxon>
        <taxon>Septoria</taxon>
    </lineage>
</organism>
<evidence type="ECO:0000256" key="1">
    <source>
        <dbReference type="SAM" id="SignalP"/>
    </source>
</evidence>
<name>A0A9Q9AU12_9PEZI</name>
<evidence type="ECO:0000313" key="3">
    <source>
        <dbReference type="Proteomes" id="UP001056384"/>
    </source>
</evidence>
<protein>
    <recommendedName>
        <fullName evidence="4">Secreted protein</fullName>
    </recommendedName>
</protein>
<feature type="signal peptide" evidence="1">
    <location>
        <begin position="1"/>
        <end position="25"/>
    </location>
</feature>
<evidence type="ECO:0008006" key="4">
    <source>
        <dbReference type="Google" id="ProtNLM"/>
    </source>
</evidence>
<feature type="chain" id="PRO_5040421408" description="Secreted protein" evidence="1">
    <location>
        <begin position="26"/>
        <end position="154"/>
    </location>
</feature>
<accession>A0A9Q9AU12</accession>
<reference evidence="2" key="1">
    <citation type="submission" date="2022-06" db="EMBL/GenBank/DDBJ databases">
        <title>Complete genome sequences of two strains of the flax pathogen Septoria linicola.</title>
        <authorList>
            <person name="Lapalu N."/>
            <person name="Simon A."/>
            <person name="Demenou B."/>
            <person name="Paumier D."/>
            <person name="Guillot M.-P."/>
            <person name="Gout L."/>
            <person name="Valade R."/>
        </authorList>
    </citation>
    <scope>NUCLEOTIDE SEQUENCE</scope>
    <source>
        <strain evidence="2">SE15195</strain>
    </source>
</reference>
<evidence type="ECO:0000313" key="2">
    <source>
        <dbReference type="EMBL" id="USW50711.1"/>
    </source>
</evidence>
<keyword evidence="3" id="KW-1185">Reference proteome</keyword>
<dbReference type="EMBL" id="CP099420">
    <property type="protein sequence ID" value="USW50711.1"/>
    <property type="molecule type" value="Genomic_DNA"/>
</dbReference>
<dbReference type="AlphaFoldDB" id="A0A9Q9AU12"/>